<dbReference type="InterPro" id="IPR055342">
    <property type="entry name" value="MreC_beta-barrel_core"/>
</dbReference>
<dbReference type="GO" id="GO:0005886">
    <property type="term" value="C:plasma membrane"/>
    <property type="evidence" value="ECO:0007669"/>
    <property type="project" value="TreeGrafter"/>
</dbReference>
<keyword evidence="3" id="KW-0133">Cell shape</keyword>
<dbReference type="InterPro" id="IPR042177">
    <property type="entry name" value="Cell/Rod_1"/>
</dbReference>
<dbReference type="Proteomes" id="UP000278983">
    <property type="component" value="Unassembled WGS sequence"/>
</dbReference>
<protein>
    <recommendedName>
        <fullName evidence="2">Cell shape-determining protein MreC</fullName>
    </recommendedName>
    <alternativeName>
        <fullName evidence="4">Cell shape protein MreC</fullName>
    </alternativeName>
</protein>
<organism evidence="6 7">
    <name type="scientific">Prevotella koreensis</name>
    <dbReference type="NCBI Taxonomy" id="2490854"/>
    <lineage>
        <taxon>Bacteria</taxon>
        <taxon>Pseudomonadati</taxon>
        <taxon>Bacteroidota</taxon>
        <taxon>Bacteroidia</taxon>
        <taxon>Bacteroidales</taxon>
        <taxon>Prevotellaceae</taxon>
        <taxon>Prevotella</taxon>
    </lineage>
</organism>
<comment type="caution">
    <text evidence="6">The sequence shown here is derived from an EMBL/GenBank/DDBJ whole genome shotgun (WGS) entry which is preliminary data.</text>
</comment>
<dbReference type="OrthoDB" id="9811827at2"/>
<dbReference type="PANTHER" id="PTHR34138:SF1">
    <property type="entry name" value="CELL SHAPE-DETERMINING PROTEIN MREC"/>
    <property type="match status" value="1"/>
</dbReference>
<evidence type="ECO:0000256" key="2">
    <source>
        <dbReference type="ARBA" id="ARBA00013855"/>
    </source>
</evidence>
<gene>
    <name evidence="6" type="primary">mreC</name>
    <name evidence="6" type="ORF">EHV08_09655</name>
</gene>
<accession>A0A432LMC2</accession>
<dbReference type="Gene3D" id="2.40.10.350">
    <property type="entry name" value="Rod shape-determining protein MreC, domain 2"/>
    <property type="match status" value="1"/>
</dbReference>
<dbReference type="InterPro" id="IPR042175">
    <property type="entry name" value="Cell/Rod_MreC_2"/>
</dbReference>
<dbReference type="GO" id="GO:0008360">
    <property type="term" value="P:regulation of cell shape"/>
    <property type="evidence" value="ECO:0007669"/>
    <property type="project" value="UniProtKB-KW"/>
</dbReference>
<comment type="similarity">
    <text evidence="1">Belongs to the MreC family.</text>
</comment>
<dbReference type="RefSeq" id="WP_126679080.1">
    <property type="nucleotide sequence ID" value="NZ_RYYU01000001.1"/>
</dbReference>
<sequence>MNNLLAFLAKHNHWLLFVVLEVMSLALLFQFNSYQGSVWFTSANVVTGKFYEINSSVESFISMGKLNEQLTMRNVYLERQVKHLSEMLERGKSDSTLQLSTQVQLLSQYKLIPAKVVSNSINKPDNLITIDKGSLDGIRPDMGVVSGNGIVGVVYLVSPHYSMIIPVLNSHSNISVMIENRGYFGVLHWEGGDSKMAFVDDIPRHARFNGGDNIVTSGYSALFPPGILVGKVHRTYNSPDGMSYRLRINLATDFSNLRDVCVINDANLQERINLMRSAKDSIMPAKEN</sequence>
<dbReference type="Gene3D" id="2.40.10.340">
    <property type="entry name" value="Rod shape-determining protein MreC, domain 1"/>
    <property type="match status" value="1"/>
</dbReference>
<evidence type="ECO:0000256" key="4">
    <source>
        <dbReference type="ARBA" id="ARBA00032089"/>
    </source>
</evidence>
<dbReference type="AlphaFoldDB" id="A0A432LMC2"/>
<evidence type="ECO:0000256" key="1">
    <source>
        <dbReference type="ARBA" id="ARBA00009369"/>
    </source>
</evidence>
<dbReference type="Pfam" id="PF04085">
    <property type="entry name" value="MreC"/>
    <property type="match status" value="1"/>
</dbReference>
<dbReference type="NCBIfam" id="NF010532">
    <property type="entry name" value="PRK13922.9-3"/>
    <property type="match status" value="1"/>
</dbReference>
<dbReference type="InterPro" id="IPR007221">
    <property type="entry name" value="MreC"/>
</dbReference>
<evidence type="ECO:0000256" key="3">
    <source>
        <dbReference type="ARBA" id="ARBA00022960"/>
    </source>
</evidence>
<name>A0A432LMC2_9BACT</name>
<evidence type="ECO:0000313" key="7">
    <source>
        <dbReference type="Proteomes" id="UP000278983"/>
    </source>
</evidence>
<evidence type="ECO:0000259" key="5">
    <source>
        <dbReference type="Pfam" id="PF04085"/>
    </source>
</evidence>
<evidence type="ECO:0000313" key="6">
    <source>
        <dbReference type="EMBL" id="RUL59985.1"/>
    </source>
</evidence>
<dbReference type="EMBL" id="RYYU01000001">
    <property type="protein sequence ID" value="RUL59985.1"/>
    <property type="molecule type" value="Genomic_DNA"/>
</dbReference>
<feature type="domain" description="Rod shape-determining protein MreC beta-barrel core" evidence="5">
    <location>
        <begin position="116"/>
        <end position="263"/>
    </location>
</feature>
<keyword evidence="7" id="KW-1185">Reference proteome</keyword>
<proteinExistence type="inferred from homology"/>
<dbReference type="PANTHER" id="PTHR34138">
    <property type="entry name" value="CELL SHAPE-DETERMINING PROTEIN MREC"/>
    <property type="match status" value="1"/>
</dbReference>
<reference evidence="6 7" key="1">
    <citation type="submission" date="2018-12" db="EMBL/GenBank/DDBJ databases">
        <title>Genome sequencing of Prevotella sp. KCOM 3155 (= JS262).</title>
        <authorList>
            <person name="Kook J.-K."/>
            <person name="Park S.-N."/>
            <person name="Lim Y.K."/>
        </authorList>
    </citation>
    <scope>NUCLEOTIDE SEQUENCE [LARGE SCALE GENOMIC DNA]</scope>
    <source>
        <strain evidence="6 7">KCOM 3155</strain>
    </source>
</reference>